<dbReference type="InterPro" id="IPR015915">
    <property type="entry name" value="Kelch-typ_b-propeller"/>
</dbReference>
<organism evidence="2 3">
    <name type="scientific">Brassica rapa subsp. trilocularis</name>
    <dbReference type="NCBI Taxonomy" id="1813537"/>
    <lineage>
        <taxon>Eukaryota</taxon>
        <taxon>Viridiplantae</taxon>
        <taxon>Streptophyta</taxon>
        <taxon>Embryophyta</taxon>
        <taxon>Tracheophyta</taxon>
        <taxon>Spermatophyta</taxon>
        <taxon>Magnoliopsida</taxon>
        <taxon>eudicotyledons</taxon>
        <taxon>Gunneridae</taxon>
        <taxon>Pentapetalae</taxon>
        <taxon>rosids</taxon>
        <taxon>malvids</taxon>
        <taxon>Brassicales</taxon>
        <taxon>Brassicaceae</taxon>
        <taxon>Brassiceae</taxon>
        <taxon>Brassica</taxon>
    </lineage>
</organism>
<proteinExistence type="predicted"/>
<gene>
    <name evidence="2" type="primary">A04g504850.1_BraROA</name>
    <name evidence="2" type="ORF">IGI04_015488</name>
</gene>
<dbReference type="EMBL" id="JADBGQ010000004">
    <property type="protein sequence ID" value="KAG5400881.1"/>
    <property type="molecule type" value="Genomic_DNA"/>
</dbReference>
<keyword evidence="3" id="KW-1185">Reference proteome</keyword>
<name>A0ABQ7MT62_BRACM</name>
<evidence type="ECO:0000313" key="2">
    <source>
        <dbReference type="EMBL" id="KAG5400881.1"/>
    </source>
</evidence>
<dbReference type="Pfam" id="PF25210">
    <property type="entry name" value="Kelch_FKB95"/>
    <property type="match status" value="1"/>
</dbReference>
<feature type="domain" description="FKB95-like N-terminal Kelch" evidence="1">
    <location>
        <begin position="28"/>
        <end position="130"/>
    </location>
</feature>
<dbReference type="InterPro" id="IPR057499">
    <property type="entry name" value="Kelch_FKB95"/>
</dbReference>
<dbReference type="PANTHER" id="PTHR24414">
    <property type="entry name" value="F-BOX/KELCH-REPEAT PROTEIN SKIP4"/>
    <property type="match status" value="1"/>
</dbReference>
<dbReference type="SUPFAM" id="SSF117281">
    <property type="entry name" value="Kelch motif"/>
    <property type="match status" value="1"/>
</dbReference>
<dbReference type="PANTHER" id="PTHR24414:SF184">
    <property type="entry name" value="GALACTOSE OXIDASE_KELCH REPEAT SUPERFAMILY PROTEIN"/>
    <property type="match status" value="1"/>
</dbReference>
<dbReference type="Proteomes" id="UP000823674">
    <property type="component" value="Chromosome A04"/>
</dbReference>
<comment type="caution">
    <text evidence="2">The sequence shown here is derived from an EMBL/GenBank/DDBJ whole genome shotgun (WGS) entry which is preliminary data.</text>
</comment>
<accession>A0ABQ7MT62</accession>
<sequence length="194" mass="22737">MSIYLLRIGGLFIENDELVVETQSRGRWFVLCQRPKPNQEWSTSKNTNDNLLIPIPIPSTDSHSAFMFSKFVAVGSNIYCIRSLTTEIMFLDCRFHTWHEAPNILWAQTYPFLNVLDGKISVARPQREYDGCQMLVHLLSMSKWRTMLERWREEIWCAEIALERRNEHEMWGKIEWFGKVPLDTELGNIVVATV</sequence>
<reference evidence="2 3" key="1">
    <citation type="submission" date="2021-03" db="EMBL/GenBank/DDBJ databases">
        <authorList>
            <person name="King G.J."/>
            <person name="Bancroft I."/>
            <person name="Baten A."/>
            <person name="Bloomfield J."/>
            <person name="Borpatragohain P."/>
            <person name="He Z."/>
            <person name="Irish N."/>
            <person name="Irwin J."/>
            <person name="Liu K."/>
            <person name="Mauleon R.P."/>
            <person name="Moore J."/>
            <person name="Morris R."/>
            <person name="Ostergaard L."/>
            <person name="Wang B."/>
            <person name="Wells R."/>
        </authorList>
    </citation>
    <scope>NUCLEOTIDE SEQUENCE [LARGE SCALE GENOMIC DNA]</scope>
    <source>
        <strain evidence="2">R-o-18</strain>
        <tissue evidence="2">Leaf</tissue>
    </source>
</reference>
<protein>
    <recommendedName>
        <fullName evidence="1">FKB95-like N-terminal Kelch domain-containing protein</fullName>
    </recommendedName>
</protein>
<evidence type="ECO:0000313" key="3">
    <source>
        <dbReference type="Proteomes" id="UP000823674"/>
    </source>
</evidence>
<dbReference type="InterPro" id="IPR050354">
    <property type="entry name" value="F-box/kelch-repeat_ARATH"/>
</dbReference>
<evidence type="ECO:0000259" key="1">
    <source>
        <dbReference type="Pfam" id="PF25210"/>
    </source>
</evidence>